<dbReference type="Proteomes" id="UP001387100">
    <property type="component" value="Unassembled WGS sequence"/>
</dbReference>
<keyword evidence="3" id="KW-1185">Reference proteome</keyword>
<evidence type="ECO:0000313" key="3">
    <source>
        <dbReference type="Proteomes" id="UP001387100"/>
    </source>
</evidence>
<proteinExistence type="predicted"/>
<evidence type="ECO:0000313" key="2">
    <source>
        <dbReference type="EMBL" id="MEJ5946005.1"/>
    </source>
</evidence>
<dbReference type="InterPro" id="IPR041535">
    <property type="entry name" value="VbhA"/>
</dbReference>
<name>A0ABU8RLS2_9ACTN</name>
<feature type="domain" description="Antitoxin VbhA" evidence="1">
    <location>
        <begin position="27"/>
        <end position="63"/>
    </location>
</feature>
<reference evidence="2 3" key="1">
    <citation type="journal article" date="2017" name="Int. J. Syst. Evol. Microbiol.">
        <title>Pseudokineococcus basanitobsidens sp. nov., isolated from volcanic rock.</title>
        <authorList>
            <person name="Lee D.W."/>
            <person name="Park M.Y."/>
            <person name="Kim J.J."/>
            <person name="Kim B.S."/>
        </authorList>
    </citation>
    <scope>NUCLEOTIDE SEQUENCE [LARGE SCALE GENOMIC DNA]</scope>
    <source>
        <strain evidence="2 3">DSM 103726</strain>
    </source>
</reference>
<dbReference type="RefSeq" id="WP_339575389.1">
    <property type="nucleotide sequence ID" value="NZ_JBBIAA010000014.1"/>
</dbReference>
<dbReference type="EMBL" id="JBBIAA010000014">
    <property type="protein sequence ID" value="MEJ5946005.1"/>
    <property type="molecule type" value="Genomic_DNA"/>
</dbReference>
<protein>
    <recommendedName>
        <fullName evidence="1">Antitoxin VbhA domain-containing protein</fullName>
    </recommendedName>
</protein>
<sequence length="75" mass="8492">MYESMWTQRFPEEFGRLDDEGRFGLTQSLATAHLEGWEPSRQDVADLVDLRLGVIDDEEYQRRSALSASASRAAG</sequence>
<gene>
    <name evidence="2" type="ORF">WDZ17_11955</name>
</gene>
<organism evidence="2 3">
    <name type="scientific">Pseudokineococcus basanitobsidens</name>
    <dbReference type="NCBI Taxonomy" id="1926649"/>
    <lineage>
        <taxon>Bacteria</taxon>
        <taxon>Bacillati</taxon>
        <taxon>Actinomycetota</taxon>
        <taxon>Actinomycetes</taxon>
        <taxon>Kineosporiales</taxon>
        <taxon>Kineosporiaceae</taxon>
        <taxon>Pseudokineococcus</taxon>
    </lineage>
</organism>
<evidence type="ECO:0000259" key="1">
    <source>
        <dbReference type="Pfam" id="PF18495"/>
    </source>
</evidence>
<dbReference type="Pfam" id="PF18495">
    <property type="entry name" value="VbhA"/>
    <property type="match status" value="1"/>
</dbReference>
<accession>A0ABU8RLS2</accession>
<comment type="caution">
    <text evidence="2">The sequence shown here is derived from an EMBL/GenBank/DDBJ whole genome shotgun (WGS) entry which is preliminary data.</text>
</comment>